<gene>
    <name evidence="1" type="ORF">UFOVP40_21</name>
</gene>
<dbReference type="EMBL" id="LR796170">
    <property type="protein sequence ID" value="CAB4123339.1"/>
    <property type="molecule type" value="Genomic_DNA"/>
</dbReference>
<accession>A0A6J5KSY6</accession>
<dbReference type="Pfam" id="PF23978">
    <property type="entry name" value="DUF7303"/>
    <property type="match status" value="1"/>
</dbReference>
<name>A0A6J5KSY6_9CAUD</name>
<evidence type="ECO:0000313" key="1">
    <source>
        <dbReference type="EMBL" id="CAB4123339.1"/>
    </source>
</evidence>
<reference evidence="1" key="1">
    <citation type="submission" date="2020-04" db="EMBL/GenBank/DDBJ databases">
        <authorList>
            <person name="Chiriac C."/>
            <person name="Salcher M."/>
            <person name="Ghai R."/>
            <person name="Kavagutti S V."/>
        </authorList>
    </citation>
    <scope>NUCLEOTIDE SEQUENCE</scope>
</reference>
<proteinExistence type="predicted"/>
<protein>
    <submittedName>
        <fullName evidence="1">Uncharacterized protein</fullName>
    </submittedName>
</protein>
<sequence>MATAKKNASRKTAPAVAVAGAGEATLENVVEATKAGSFVYTSVSVHGPLIEAGLVEVNPAIANEAGEIATRATQKGIEMTATSTQETAAVETAAAAPVTASGGFAIEAGVPMPSISGRGRTGTTYPFDKMEAGHSFFVPNSEDKPNAAKSLASTVSSATARYAVPAADGSTKANKAGEQVPVMVETRKFVVRSVEENGVKGARVWRTA</sequence>
<dbReference type="InterPro" id="IPR055727">
    <property type="entry name" value="DUF7303"/>
</dbReference>
<organism evidence="1">
    <name type="scientific">uncultured Caudovirales phage</name>
    <dbReference type="NCBI Taxonomy" id="2100421"/>
    <lineage>
        <taxon>Viruses</taxon>
        <taxon>Duplodnaviria</taxon>
        <taxon>Heunggongvirae</taxon>
        <taxon>Uroviricota</taxon>
        <taxon>Caudoviricetes</taxon>
        <taxon>Peduoviridae</taxon>
        <taxon>Maltschvirus</taxon>
        <taxon>Maltschvirus maltsch</taxon>
    </lineage>
</organism>